<evidence type="ECO:0000313" key="2">
    <source>
        <dbReference type="EMBL" id="KAA0970845.1"/>
    </source>
</evidence>
<keyword evidence="3" id="KW-1185">Reference proteome</keyword>
<evidence type="ECO:0000256" key="1">
    <source>
        <dbReference type="SAM" id="Phobius"/>
    </source>
</evidence>
<gene>
    <name evidence="2" type="ORF">FPY71_10250</name>
</gene>
<keyword evidence="1" id="KW-1133">Transmembrane helix</keyword>
<keyword evidence="1" id="KW-0812">Transmembrane</keyword>
<protein>
    <submittedName>
        <fullName evidence="2">Uncharacterized protein</fullName>
    </submittedName>
</protein>
<dbReference type="Proteomes" id="UP000324738">
    <property type="component" value="Unassembled WGS sequence"/>
</dbReference>
<reference evidence="2 3" key="1">
    <citation type="submission" date="2019-08" db="EMBL/GenBank/DDBJ databases">
        <title>Aureimonas fodiniaquatilis sp. nov., isolated from a coal mine wastewater.</title>
        <authorList>
            <person name="Kim W."/>
        </authorList>
    </citation>
    <scope>NUCLEOTIDE SEQUENCE [LARGE SCALE GENOMIC DNA]</scope>
    <source>
        <strain evidence="2 3">CAU 1482</strain>
    </source>
</reference>
<comment type="caution">
    <text evidence="2">The sequence shown here is derived from an EMBL/GenBank/DDBJ whole genome shotgun (WGS) entry which is preliminary data.</text>
</comment>
<organism evidence="2 3">
    <name type="scientific">Aureimonas fodinaquatilis</name>
    <dbReference type="NCBI Taxonomy" id="2565783"/>
    <lineage>
        <taxon>Bacteria</taxon>
        <taxon>Pseudomonadati</taxon>
        <taxon>Pseudomonadota</taxon>
        <taxon>Alphaproteobacteria</taxon>
        <taxon>Hyphomicrobiales</taxon>
        <taxon>Aurantimonadaceae</taxon>
        <taxon>Aureimonas</taxon>
    </lineage>
</organism>
<dbReference type="RefSeq" id="WP_149300158.1">
    <property type="nucleotide sequence ID" value="NZ_VTWH01000002.1"/>
</dbReference>
<accession>A0A5B0DY86</accession>
<name>A0A5B0DY86_9HYPH</name>
<sequence length="103" mass="11158">MTQAKHTPGPWKIIATNVSFTIVGADGVHVMKTSWHGHVREHYPLMAEALVNITLASAALELLAVAKRLEYAARMEPGKDRLAAFQTVAEEARAAIAKAEGRP</sequence>
<dbReference type="EMBL" id="VTWH01000002">
    <property type="protein sequence ID" value="KAA0970845.1"/>
    <property type="molecule type" value="Genomic_DNA"/>
</dbReference>
<dbReference type="AlphaFoldDB" id="A0A5B0DY86"/>
<feature type="transmembrane region" description="Helical" evidence="1">
    <location>
        <begin position="45"/>
        <end position="66"/>
    </location>
</feature>
<proteinExistence type="predicted"/>
<evidence type="ECO:0000313" key="3">
    <source>
        <dbReference type="Proteomes" id="UP000324738"/>
    </source>
</evidence>
<keyword evidence="1" id="KW-0472">Membrane</keyword>